<keyword evidence="1" id="KW-0732">Signal</keyword>
<dbReference type="AlphaFoldDB" id="A0A930B7F2"/>
<dbReference type="InterPro" id="IPR052022">
    <property type="entry name" value="26kDa_periplasmic_antigen"/>
</dbReference>
<evidence type="ECO:0000256" key="1">
    <source>
        <dbReference type="SAM" id="SignalP"/>
    </source>
</evidence>
<protein>
    <submittedName>
        <fullName evidence="2">SIMPL domain-containing protein</fullName>
    </submittedName>
</protein>
<proteinExistence type="predicted"/>
<accession>A0A930B7F2</accession>
<dbReference type="InterPro" id="IPR007497">
    <property type="entry name" value="SIMPL/DUF541"/>
</dbReference>
<dbReference type="Pfam" id="PF04402">
    <property type="entry name" value="SIMPL"/>
    <property type="match status" value="1"/>
</dbReference>
<dbReference type="PROSITE" id="PS51257">
    <property type="entry name" value="PROKAR_LIPOPROTEIN"/>
    <property type="match status" value="1"/>
</dbReference>
<dbReference type="PANTHER" id="PTHR34387">
    <property type="entry name" value="SLR1258 PROTEIN"/>
    <property type="match status" value="1"/>
</dbReference>
<dbReference type="PANTHER" id="PTHR34387:SF1">
    <property type="entry name" value="PERIPLASMIC IMMUNOGENIC PROTEIN"/>
    <property type="match status" value="1"/>
</dbReference>
<dbReference type="GO" id="GO:0006974">
    <property type="term" value="P:DNA damage response"/>
    <property type="evidence" value="ECO:0007669"/>
    <property type="project" value="TreeGrafter"/>
</dbReference>
<gene>
    <name evidence="2" type="ORF">HXL70_05070</name>
</gene>
<organism evidence="2 3">
    <name type="scientific">Dialister invisus</name>
    <dbReference type="NCBI Taxonomy" id="218538"/>
    <lineage>
        <taxon>Bacteria</taxon>
        <taxon>Bacillati</taxon>
        <taxon>Bacillota</taxon>
        <taxon>Negativicutes</taxon>
        <taxon>Veillonellales</taxon>
        <taxon>Veillonellaceae</taxon>
        <taxon>Dialister</taxon>
    </lineage>
</organism>
<comment type="caution">
    <text evidence="2">The sequence shown here is derived from an EMBL/GenBank/DDBJ whole genome shotgun (WGS) entry which is preliminary data.</text>
</comment>
<feature type="chain" id="PRO_5037852868" evidence="1">
    <location>
        <begin position="23"/>
        <end position="235"/>
    </location>
</feature>
<evidence type="ECO:0000313" key="3">
    <source>
        <dbReference type="Proteomes" id="UP000757890"/>
    </source>
</evidence>
<evidence type="ECO:0000313" key="2">
    <source>
        <dbReference type="EMBL" id="MBF1129401.1"/>
    </source>
</evidence>
<feature type="signal peptide" evidence="1">
    <location>
        <begin position="1"/>
        <end position="22"/>
    </location>
</feature>
<dbReference type="Proteomes" id="UP000757890">
    <property type="component" value="Unassembled WGS sequence"/>
</dbReference>
<reference evidence="2" key="1">
    <citation type="submission" date="2020-04" db="EMBL/GenBank/DDBJ databases">
        <title>Deep metagenomics examines the oral microbiome during advanced dental caries in children, revealing novel taxa and co-occurrences with host molecules.</title>
        <authorList>
            <person name="Baker J.L."/>
            <person name="Morton J.T."/>
            <person name="Dinis M."/>
            <person name="Alvarez R."/>
            <person name="Tran N.C."/>
            <person name="Knight R."/>
            <person name="Edlund A."/>
        </authorList>
    </citation>
    <scope>NUCLEOTIDE SEQUENCE</scope>
    <source>
        <strain evidence="2">JCVI_32_bin.14</strain>
    </source>
</reference>
<dbReference type="EMBL" id="JABZMK010000023">
    <property type="protein sequence ID" value="MBF1129401.1"/>
    <property type="molecule type" value="Genomic_DNA"/>
</dbReference>
<dbReference type="Gene3D" id="3.30.110.170">
    <property type="entry name" value="Protein of unknown function (DUF541), domain 1"/>
    <property type="match status" value="1"/>
</dbReference>
<sequence length="235" mass="25437">MKKTAMLLTACLLAASCMIIHAEEPFHRSITVTGTGTVTAKNDMATVNLSVQTMARDAKAAARDNADIMTAVRSAVLGAGATADHIETMGYNLYPNNQYDDKGRMKSTVYEADNRMKIVLHNLDQTGKVMDAAINAGANHIDSVIFSVRNEQEYRDEALRRAVADAKRKADVIAKTLGRPVVNIISVGENHTEIMPRYAMSMKAAGDSMVENAATPMEAGTADFESHVTVVFEIV</sequence>
<dbReference type="Gene3D" id="3.30.70.2970">
    <property type="entry name" value="Protein of unknown function (DUF541), domain 2"/>
    <property type="match status" value="1"/>
</dbReference>
<dbReference type="RefSeq" id="WP_276639670.1">
    <property type="nucleotide sequence ID" value="NZ_CAUCMF010000002.1"/>
</dbReference>
<name>A0A930B7F2_9FIRM</name>